<keyword evidence="8" id="KW-1185">Reference proteome</keyword>
<feature type="transmembrane region" description="Helical" evidence="6">
    <location>
        <begin position="12"/>
        <end position="34"/>
    </location>
</feature>
<evidence type="ECO:0000313" key="8">
    <source>
        <dbReference type="Proteomes" id="UP001523369"/>
    </source>
</evidence>
<feature type="transmembrane region" description="Helical" evidence="6">
    <location>
        <begin position="40"/>
        <end position="60"/>
    </location>
</feature>
<gene>
    <name evidence="7" type="ORF">M1L60_35925</name>
</gene>
<name>A0ABT1E2C9_9ACTN</name>
<comment type="subcellular location">
    <subcellularLocation>
        <location evidence="1">Cell membrane</location>
        <topology evidence="1">Multi-pass membrane protein</topology>
    </subcellularLocation>
</comment>
<evidence type="ECO:0000256" key="6">
    <source>
        <dbReference type="SAM" id="Phobius"/>
    </source>
</evidence>
<dbReference type="InterPro" id="IPR036259">
    <property type="entry name" value="MFS_trans_sf"/>
</dbReference>
<accession>A0ABT1E2C9</accession>
<evidence type="ECO:0000313" key="7">
    <source>
        <dbReference type="EMBL" id="MCO8275981.1"/>
    </source>
</evidence>
<reference evidence="7 8" key="1">
    <citation type="submission" date="2022-06" db="EMBL/GenBank/DDBJ databases">
        <title>New Species of the Genus Actinoplanes, ActinopZanes ferrugineus.</title>
        <authorList>
            <person name="Ding P."/>
        </authorList>
    </citation>
    <scope>NUCLEOTIDE SEQUENCE [LARGE SCALE GENOMIC DNA]</scope>
    <source>
        <strain evidence="7 8">TRM88003</strain>
    </source>
</reference>
<protein>
    <submittedName>
        <fullName evidence="7">MFS transporter</fullName>
    </submittedName>
</protein>
<dbReference type="Gene3D" id="1.20.1250.20">
    <property type="entry name" value="MFS general substrate transporter like domains"/>
    <property type="match status" value="1"/>
</dbReference>
<evidence type="ECO:0000256" key="2">
    <source>
        <dbReference type="ARBA" id="ARBA00022475"/>
    </source>
</evidence>
<sequence length="418" mass="43350">MWSADFRWFFGATVAGQLADRFVFLALPLVAIVWLDADEFAVGVLTAMTTAGSLLIGLPAGAWLDRRRKRPVMIAADLIRAALLLLVPLAWWAGGLSIWLLYAVALGHGLLTVLFDVGYASYLPVLVGREHLVEGNAKIAAARSAVSISGPGLAGPLVGVLGAPLTVVASSAGMLLSASGLVRIRRPEPQPTAETSHHLLREVGEGLRFVLGHPLLRPMLLTEGLFSLFLVTYQTMLLVFLARAADLGATGIGVVLSLMACGGLVGALIARRVAGWIGPGPAVWLPPLVTAPAAALMPAVAIDERWLVPGVAGLMLMSLGGVVRLVAQAGLQQSVTPDGLLGRMNATVRFVQWGTMPLAGLLGGALGTTWGAPAVLVLGACGMTVASLPALFSPLRVTRTMPAATSPSTDPTAAADRT</sequence>
<keyword evidence="5 6" id="KW-0472">Membrane</keyword>
<feature type="transmembrane region" description="Helical" evidence="6">
    <location>
        <begin position="251"/>
        <end position="270"/>
    </location>
</feature>
<feature type="transmembrane region" description="Helical" evidence="6">
    <location>
        <begin position="99"/>
        <end position="122"/>
    </location>
</feature>
<proteinExistence type="predicted"/>
<evidence type="ECO:0000256" key="5">
    <source>
        <dbReference type="ARBA" id="ARBA00023136"/>
    </source>
</evidence>
<dbReference type="CDD" id="cd06173">
    <property type="entry name" value="MFS_MefA_like"/>
    <property type="match status" value="1"/>
</dbReference>
<feature type="transmembrane region" description="Helical" evidence="6">
    <location>
        <begin position="372"/>
        <end position="392"/>
    </location>
</feature>
<evidence type="ECO:0000256" key="4">
    <source>
        <dbReference type="ARBA" id="ARBA00022989"/>
    </source>
</evidence>
<dbReference type="Proteomes" id="UP001523369">
    <property type="component" value="Unassembled WGS sequence"/>
</dbReference>
<dbReference type="EMBL" id="JAMYJR010000041">
    <property type="protein sequence ID" value="MCO8275981.1"/>
    <property type="molecule type" value="Genomic_DNA"/>
</dbReference>
<dbReference type="SUPFAM" id="SSF103473">
    <property type="entry name" value="MFS general substrate transporter"/>
    <property type="match status" value="1"/>
</dbReference>
<dbReference type="InterPro" id="IPR011701">
    <property type="entry name" value="MFS"/>
</dbReference>
<comment type="caution">
    <text evidence="7">The sequence shown here is derived from an EMBL/GenBank/DDBJ whole genome shotgun (WGS) entry which is preliminary data.</text>
</comment>
<dbReference type="Pfam" id="PF07690">
    <property type="entry name" value="MFS_1"/>
    <property type="match status" value="1"/>
</dbReference>
<organism evidence="7 8">
    <name type="scientific">Paractinoplanes aksuensis</name>
    <dbReference type="NCBI Taxonomy" id="2939490"/>
    <lineage>
        <taxon>Bacteria</taxon>
        <taxon>Bacillati</taxon>
        <taxon>Actinomycetota</taxon>
        <taxon>Actinomycetes</taxon>
        <taxon>Micromonosporales</taxon>
        <taxon>Micromonosporaceae</taxon>
        <taxon>Paractinoplanes</taxon>
    </lineage>
</organism>
<evidence type="ECO:0000256" key="1">
    <source>
        <dbReference type="ARBA" id="ARBA00004651"/>
    </source>
</evidence>
<keyword evidence="3 6" id="KW-0812">Transmembrane</keyword>
<dbReference type="RefSeq" id="WP_253242017.1">
    <property type="nucleotide sequence ID" value="NZ_JAMYJR010000041.1"/>
</dbReference>
<feature type="transmembrane region" description="Helical" evidence="6">
    <location>
        <begin position="282"/>
        <end position="300"/>
    </location>
</feature>
<feature type="transmembrane region" description="Helical" evidence="6">
    <location>
        <begin position="306"/>
        <end position="327"/>
    </location>
</feature>
<feature type="transmembrane region" description="Helical" evidence="6">
    <location>
        <begin position="225"/>
        <end position="245"/>
    </location>
</feature>
<keyword evidence="2" id="KW-1003">Cell membrane</keyword>
<evidence type="ECO:0000256" key="3">
    <source>
        <dbReference type="ARBA" id="ARBA00022692"/>
    </source>
</evidence>
<dbReference type="PANTHER" id="PTHR23513:SF6">
    <property type="entry name" value="MAJOR FACILITATOR SUPERFAMILY ASSOCIATED DOMAIN-CONTAINING PROTEIN"/>
    <property type="match status" value="1"/>
</dbReference>
<keyword evidence="4 6" id="KW-1133">Transmembrane helix</keyword>
<dbReference type="PANTHER" id="PTHR23513">
    <property type="entry name" value="INTEGRAL MEMBRANE EFFLUX PROTEIN-RELATED"/>
    <property type="match status" value="1"/>
</dbReference>